<proteinExistence type="predicted"/>
<dbReference type="PANTHER" id="PTHR32208:SF21">
    <property type="entry name" value="LOW QUALITY PROTEIN: ALDEHYDE OXIDASE GLOX-LIKE"/>
    <property type="match status" value="1"/>
</dbReference>
<keyword evidence="5" id="KW-1185">Reference proteome</keyword>
<dbReference type="PROSITE" id="PS51257">
    <property type="entry name" value="PROKAR_LIPOPROTEIN"/>
    <property type="match status" value="1"/>
</dbReference>
<feature type="signal peptide" evidence="1">
    <location>
        <begin position="1"/>
        <end position="21"/>
    </location>
</feature>
<feature type="domain" description="Fibronectin type-III" evidence="2">
    <location>
        <begin position="209"/>
        <end position="295"/>
    </location>
</feature>
<evidence type="ECO:0000313" key="4">
    <source>
        <dbReference type="EMBL" id="RIH90409.1"/>
    </source>
</evidence>
<dbReference type="SUPFAM" id="SSF56988">
    <property type="entry name" value="Anthrax protective antigen"/>
    <property type="match status" value="1"/>
</dbReference>
<dbReference type="EMBL" id="QXDL01000010">
    <property type="protein sequence ID" value="RIH90409.1"/>
    <property type="molecule type" value="Genomic_DNA"/>
</dbReference>
<dbReference type="InterPro" id="IPR037524">
    <property type="entry name" value="PA14/GLEYA"/>
</dbReference>
<dbReference type="SMART" id="SM00612">
    <property type="entry name" value="Kelch"/>
    <property type="match status" value="2"/>
</dbReference>
<protein>
    <submittedName>
        <fullName evidence="4">Anti-sigma-I factor RsgI3</fullName>
    </submittedName>
</protein>
<dbReference type="InterPro" id="IPR015202">
    <property type="entry name" value="GO-like_E_set"/>
</dbReference>
<accession>A0A399F552</accession>
<dbReference type="InterPro" id="IPR003896">
    <property type="entry name" value="Bacterial_exotoxin_B"/>
</dbReference>
<reference evidence="4 5" key="1">
    <citation type="submission" date="2018-08" db="EMBL/GenBank/DDBJ databases">
        <title>Meiothermus terrae DSM 26712 genome sequencing project.</title>
        <authorList>
            <person name="Da Costa M.S."/>
            <person name="Albuquerque L."/>
            <person name="Raposo P."/>
            <person name="Froufe H.J.C."/>
            <person name="Barroso C.S."/>
            <person name="Egas C."/>
        </authorList>
    </citation>
    <scope>NUCLEOTIDE SEQUENCE [LARGE SCALE GENOMIC DNA]</scope>
    <source>
        <strain evidence="4 5">DSM 26712</strain>
    </source>
</reference>
<feature type="chain" id="PRO_5017191718" evidence="1">
    <location>
        <begin position="22"/>
        <end position="774"/>
    </location>
</feature>
<dbReference type="InterPro" id="IPR013783">
    <property type="entry name" value="Ig-like_fold"/>
</dbReference>
<dbReference type="SUPFAM" id="SSF117281">
    <property type="entry name" value="Kelch motif"/>
    <property type="match status" value="1"/>
</dbReference>
<dbReference type="PROSITE" id="PS51820">
    <property type="entry name" value="PA14"/>
    <property type="match status" value="1"/>
</dbReference>
<dbReference type="PROSITE" id="PS50853">
    <property type="entry name" value="FN3"/>
    <property type="match status" value="1"/>
</dbReference>
<sequence length="774" mass="82894">MRGSGRIAAVGLLLVALGACSSNLEPKAEIDEPGFKETAEGYEFADDARGAAAQPTATLPSNGLVGEYFDNKDFTGPVVRRVDPEINFTWNSLAPMPSMGTDTFSVRWTGEVEPRYSEQYTFYTVSDDGARLWVNGQLLIDSWANHGAKEDAGTITLQAGKRYTVKMEFYDNTGKAVAKLRWSSARQAKEVVPSSRLFPTGPLIPLPADPSGLTATVTSGQRVDLRWGVSANASQYELERKAGDGSFAPLARLGGTSYADVSVSGNTTYTYRVRATNEIGESSWVVSNSVTTPPVGNSRAHLEGRFGPVQPWPLVATHAALLPDGRVISWYSYDAVGDYRDIKDPQAYFHNSTLVDLWDPAANTHERVDNPTTDLFCAAWVVLSDGRLFVAGGNEGSPNGSPETNVFYPQTKAWSPGPVMAGGRWYPTTILLPNKEVLIIGGTDQSGAENGLAEVYQTNGTLRALTGARTETWDFTHWYPWMHVAPNGLVFYSGASPRMGYLNPAGTGSWTLQFSRGDPTRTYGTSVMYQPGKILVAGGGGTNATTKLIDLLTLNAYGEPAVTVGPPMAYGRTHLNATLLADGRVFVNGGNDGTNFDDSSSVYRSEIWDPEANAWTLGATAQVPRNYHSTALLLPDGTVWTAGGGGCGSDCTVNRLNYEIYYPPYLFKKDGSGNYAPRPTLTSAPAGLAYGQGFSLGTPQAASIQKVTLVALGAATHAFNMNQRFLELPITARGASTLQATAPASPNLAPPGFYLLFILDADGVPSVAKVVNLQ</sequence>
<dbReference type="PRINTS" id="PR01391">
    <property type="entry name" value="BINARYTOXINB"/>
</dbReference>
<dbReference type="InterPro" id="IPR037293">
    <property type="entry name" value="Gal_Oxidase_central_sf"/>
</dbReference>
<evidence type="ECO:0000256" key="1">
    <source>
        <dbReference type="SAM" id="SignalP"/>
    </source>
</evidence>
<dbReference type="Gene3D" id="2.60.40.10">
    <property type="entry name" value="Immunoglobulins"/>
    <property type="match status" value="2"/>
</dbReference>
<comment type="caution">
    <text evidence="4">The sequence shown here is derived from an EMBL/GenBank/DDBJ whole genome shotgun (WGS) entry which is preliminary data.</text>
</comment>
<feature type="domain" description="PA14" evidence="3">
    <location>
        <begin position="59"/>
        <end position="196"/>
    </location>
</feature>
<dbReference type="InterPro" id="IPR015915">
    <property type="entry name" value="Kelch-typ_b-propeller"/>
</dbReference>
<dbReference type="PANTHER" id="PTHR32208">
    <property type="entry name" value="SECRETED PROTEIN-RELATED"/>
    <property type="match status" value="1"/>
</dbReference>
<dbReference type="SUPFAM" id="SSF81296">
    <property type="entry name" value="E set domains"/>
    <property type="match status" value="1"/>
</dbReference>
<dbReference type="Gene3D" id="2.130.10.80">
    <property type="entry name" value="Galactose oxidase/kelch, beta-propeller"/>
    <property type="match status" value="1"/>
</dbReference>
<dbReference type="SMART" id="SM00758">
    <property type="entry name" value="PA14"/>
    <property type="match status" value="1"/>
</dbReference>
<gene>
    <name evidence="4" type="primary">rsgI3</name>
    <name evidence="4" type="ORF">Mterra_00477</name>
</gene>
<dbReference type="Pfam" id="PF07691">
    <property type="entry name" value="PA14"/>
    <property type="match status" value="1"/>
</dbReference>
<organism evidence="4 5">
    <name type="scientific">Calidithermus terrae</name>
    <dbReference type="NCBI Taxonomy" id="1408545"/>
    <lineage>
        <taxon>Bacteria</taxon>
        <taxon>Thermotogati</taxon>
        <taxon>Deinococcota</taxon>
        <taxon>Deinococci</taxon>
        <taxon>Thermales</taxon>
        <taxon>Thermaceae</taxon>
        <taxon>Calidithermus</taxon>
    </lineage>
</organism>
<dbReference type="SMART" id="SM00060">
    <property type="entry name" value="FN3"/>
    <property type="match status" value="1"/>
</dbReference>
<dbReference type="CDD" id="cd02851">
    <property type="entry name" value="E_set_GO_C"/>
    <property type="match status" value="1"/>
</dbReference>
<dbReference type="Pfam" id="PF09118">
    <property type="entry name" value="GO-like_E_set"/>
    <property type="match status" value="1"/>
</dbReference>
<dbReference type="AlphaFoldDB" id="A0A399F552"/>
<evidence type="ECO:0000259" key="3">
    <source>
        <dbReference type="PROSITE" id="PS51820"/>
    </source>
</evidence>
<dbReference type="Gene3D" id="3.90.182.10">
    <property type="entry name" value="Toxin - Anthrax Protective Antigen,domain 1"/>
    <property type="match status" value="1"/>
</dbReference>
<dbReference type="Proteomes" id="UP000265715">
    <property type="component" value="Unassembled WGS sequence"/>
</dbReference>
<dbReference type="InterPro" id="IPR003961">
    <property type="entry name" value="FN3_dom"/>
</dbReference>
<dbReference type="RefSeq" id="WP_119313708.1">
    <property type="nucleotide sequence ID" value="NZ_QXDL01000010.1"/>
</dbReference>
<dbReference type="InterPro" id="IPR011658">
    <property type="entry name" value="PA14_dom"/>
</dbReference>
<keyword evidence="1" id="KW-0732">Signal</keyword>
<dbReference type="CDD" id="cd00063">
    <property type="entry name" value="FN3"/>
    <property type="match status" value="1"/>
</dbReference>
<dbReference type="GO" id="GO:0005576">
    <property type="term" value="C:extracellular region"/>
    <property type="evidence" value="ECO:0007669"/>
    <property type="project" value="InterPro"/>
</dbReference>
<name>A0A399F552_9DEIN</name>
<dbReference type="InterPro" id="IPR006652">
    <property type="entry name" value="Kelch_1"/>
</dbReference>
<evidence type="ECO:0000313" key="5">
    <source>
        <dbReference type="Proteomes" id="UP000265715"/>
    </source>
</evidence>
<dbReference type="OrthoDB" id="8673369at2"/>
<dbReference type="InterPro" id="IPR014756">
    <property type="entry name" value="Ig_E-set"/>
</dbReference>
<evidence type="ECO:0000259" key="2">
    <source>
        <dbReference type="PROSITE" id="PS50853"/>
    </source>
</evidence>